<dbReference type="Gene3D" id="3.40.50.1110">
    <property type="entry name" value="SGNH hydrolase"/>
    <property type="match status" value="1"/>
</dbReference>
<dbReference type="SUPFAM" id="SSF52266">
    <property type="entry name" value="SGNH hydrolase"/>
    <property type="match status" value="1"/>
</dbReference>
<gene>
    <name evidence="4" type="ORF">OLEA9_A039016</name>
</gene>
<keyword evidence="5" id="KW-1185">Reference proteome</keyword>
<dbReference type="Gramene" id="OE9A039016T1">
    <property type="protein sequence ID" value="OE9A039016C1"/>
    <property type="gene ID" value="OE9A039016"/>
</dbReference>
<feature type="domain" description="Sialate O-acetylesterase" evidence="3">
    <location>
        <begin position="55"/>
        <end position="284"/>
    </location>
</feature>
<sequence length="288" mass="31988">MTTDDASQGFLYTTLKSLYNKILLFFPIMLLLYGFFRLEMISQEKINVKKVEKISIFILAGQSNMAGRGGVSNGVWDKYIPVESSSDHRILRLNGDSKLEEAKEPLHEGIDDVKKTCGVGPGMAFANAILKKDPNFGVIVLVPCAYGGTNITDWAIPNSKVRSRLIARANDALKYGGKIRAILWYQGETDTRSEVAAKEFRGQYKKFLHRLYQELKNPKAPFIQVALASGQGVKNYIHRVRAIQKAMENVVTVDAFGLKLAADGMHLTTASQVQLGKMMASAFFNTTK</sequence>
<evidence type="ECO:0000256" key="2">
    <source>
        <dbReference type="SAM" id="Phobius"/>
    </source>
</evidence>
<reference evidence="4 5" key="1">
    <citation type="submission" date="2019-12" db="EMBL/GenBank/DDBJ databases">
        <authorList>
            <person name="Alioto T."/>
            <person name="Alioto T."/>
            <person name="Gomez Garrido J."/>
        </authorList>
    </citation>
    <scope>NUCLEOTIDE SEQUENCE [LARGE SCALE GENOMIC DNA]</scope>
</reference>
<keyword evidence="1" id="KW-0378">Hydrolase</keyword>
<dbReference type="OrthoDB" id="42638at2759"/>
<proteinExistence type="predicted"/>
<comment type="caution">
    <text evidence="4">The sequence shown here is derived from an EMBL/GenBank/DDBJ whole genome shotgun (WGS) entry which is preliminary data.</text>
</comment>
<dbReference type="PANTHER" id="PTHR31988">
    <property type="entry name" value="ESTERASE, PUTATIVE (DUF303)-RELATED"/>
    <property type="match status" value="1"/>
</dbReference>
<keyword evidence="2" id="KW-0472">Membrane</keyword>
<evidence type="ECO:0000259" key="3">
    <source>
        <dbReference type="Pfam" id="PF03629"/>
    </source>
</evidence>
<dbReference type="InterPro" id="IPR052940">
    <property type="entry name" value="Carb_Esterase_6"/>
</dbReference>
<keyword evidence="2" id="KW-1133">Transmembrane helix</keyword>
<dbReference type="GO" id="GO:0016787">
    <property type="term" value="F:hydrolase activity"/>
    <property type="evidence" value="ECO:0007669"/>
    <property type="project" value="UniProtKB-KW"/>
</dbReference>
<dbReference type="InterPro" id="IPR036514">
    <property type="entry name" value="SGNH_hydro_sf"/>
</dbReference>
<feature type="transmembrane region" description="Helical" evidence="2">
    <location>
        <begin position="18"/>
        <end position="36"/>
    </location>
</feature>
<keyword evidence="2" id="KW-0812">Transmembrane</keyword>
<evidence type="ECO:0000313" key="4">
    <source>
        <dbReference type="EMBL" id="CAA2941294.1"/>
    </source>
</evidence>
<dbReference type="Pfam" id="PF03629">
    <property type="entry name" value="SASA"/>
    <property type="match status" value="1"/>
</dbReference>
<evidence type="ECO:0000256" key="1">
    <source>
        <dbReference type="ARBA" id="ARBA00022801"/>
    </source>
</evidence>
<name>A0A8S0PF80_OLEEU</name>
<dbReference type="InterPro" id="IPR005181">
    <property type="entry name" value="SASA"/>
</dbReference>
<dbReference type="EMBL" id="CACTIH010000048">
    <property type="protein sequence ID" value="CAA2941294.1"/>
    <property type="molecule type" value="Genomic_DNA"/>
</dbReference>
<protein>
    <recommendedName>
        <fullName evidence="3">Sialate O-acetylesterase domain-containing protein</fullName>
    </recommendedName>
</protein>
<dbReference type="AlphaFoldDB" id="A0A8S0PF80"/>
<dbReference type="Proteomes" id="UP000594638">
    <property type="component" value="Unassembled WGS sequence"/>
</dbReference>
<accession>A0A8S0PF80</accession>
<evidence type="ECO:0000313" key="5">
    <source>
        <dbReference type="Proteomes" id="UP000594638"/>
    </source>
</evidence>
<organism evidence="4 5">
    <name type="scientific">Olea europaea subsp. europaea</name>
    <dbReference type="NCBI Taxonomy" id="158383"/>
    <lineage>
        <taxon>Eukaryota</taxon>
        <taxon>Viridiplantae</taxon>
        <taxon>Streptophyta</taxon>
        <taxon>Embryophyta</taxon>
        <taxon>Tracheophyta</taxon>
        <taxon>Spermatophyta</taxon>
        <taxon>Magnoliopsida</taxon>
        <taxon>eudicotyledons</taxon>
        <taxon>Gunneridae</taxon>
        <taxon>Pentapetalae</taxon>
        <taxon>asterids</taxon>
        <taxon>lamiids</taxon>
        <taxon>Lamiales</taxon>
        <taxon>Oleaceae</taxon>
        <taxon>Oleeae</taxon>
        <taxon>Olea</taxon>
    </lineage>
</organism>
<dbReference type="PANTHER" id="PTHR31988:SF15">
    <property type="entry name" value="ESTERASE, PUTATIVE (DUF303)-RELATED"/>
    <property type="match status" value="1"/>
</dbReference>